<organism evidence="1 2">
    <name type="scientific">Methanococcoides methylutens</name>
    <dbReference type="NCBI Taxonomy" id="2226"/>
    <lineage>
        <taxon>Archaea</taxon>
        <taxon>Methanobacteriati</taxon>
        <taxon>Methanobacteriota</taxon>
        <taxon>Stenosarchaea group</taxon>
        <taxon>Methanomicrobia</taxon>
        <taxon>Methanosarcinales</taxon>
        <taxon>Methanosarcinaceae</taxon>
        <taxon>Methanococcoides</taxon>
    </lineage>
</organism>
<dbReference type="RefSeq" id="WP_048193634.1">
    <property type="nucleotide sequence ID" value="NZ_CAAGSM010000002.1"/>
</dbReference>
<dbReference type="AlphaFoldDB" id="A0A099T4U4"/>
<evidence type="ECO:0000313" key="1">
    <source>
        <dbReference type="EMBL" id="KGK99221.1"/>
    </source>
</evidence>
<name>A0A099T4U4_METMT</name>
<reference evidence="1 2" key="1">
    <citation type="submission" date="2014-09" db="EMBL/GenBank/DDBJ databases">
        <title>Draft genome sequence of an obligately methylotrophic methanogen, Methanococcoides methylutens, isolated from marine sediment.</title>
        <authorList>
            <person name="Guan Y."/>
            <person name="Ngugi D.K."/>
            <person name="Blom J."/>
            <person name="Ali S."/>
            <person name="Ferry J.G."/>
            <person name="Stingl U."/>
        </authorList>
    </citation>
    <scope>NUCLEOTIDE SEQUENCE [LARGE SCALE GENOMIC DNA]</scope>
    <source>
        <strain evidence="1 2">DSM 2657</strain>
    </source>
</reference>
<sequence length="69" mass="8223">MDRDIFINKIEGYTYFELVSEYNFLNTKKMHLEDNIDYLKENSFVEELSAALDAMRKIDDNLAVIKDRL</sequence>
<evidence type="ECO:0000313" key="2">
    <source>
        <dbReference type="Proteomes" id="UP000029859"/>
    </source>
</evidence>
<dbReference type="Proteomes" id="UP000029859">
    <property type="component" value="Unassembled WGS sequence"/>
</dbReference>
<gene>
    <name evidence="1" type="ORF">LI82_04155</name>
</gene>
<comment type="caution">
    <text evidence="1">The sequence shown here is derived from an EMBL/GenBank/DDBJ whole genome shotgun (WGS) entry which is preliminary data.</text>
</comment>
<proteinExistence type="predicted"/>
<dbReference type="EMBL" id="JRHO01000009">
    <property type="protein sequence ID" value="KGK99221.1"/>
    <property type="molecule type" value="Genomic_DNA"/>
</dbReference>
<accession>A0A099T4U4</accession>
<protein>
    <submittedName>
        <fullName evidence="1">Uncharacterized protein</fullName>
    </submittedName>
</protein>
<keyword evidence="2" id="KW-1185">Reference proteome</keyword>